<sequence length="651" mass="71885">MTNTDLSRLGYFTSTRFCGFVTMHGELIYMTDFDVAVNQFYEEYSKYASNLNHVTPLSHDDFKLIMSGTASSETMECFEKELHHLSTLHDVNFTHPNNLSFVLPRPGRGFGRMSSRTGITTGIEPVSDLLDVIKTAAIKQGSKMATDMAQDVISKVTDKIENLAESLGTQNEVSNNGSSVKSKGFGSNGGRSVGDILNKPLNIKYSSGVVATVYPPRQNLPTRNYTSTDNSDGRLRSADLACIVQRVPPGNAFSEAYWNYTLIPNLQLKAQASVGFNISARFNFSYTKIVTYFNLVMDALAKYFFMVNTYSVVQGPGADDVSRSVLREMFQTSDLQYLALLRERLDALPIPPKMIERSAFLYSSYKSNPDSDVSNNIGFVPVPLISSGNNFVFDAINMDLEQTVAGLGELLEHPNVELYNTVDMLARVFPNWVNTTVGATQAVPEYSGEFTNIFINSPGWQSSYLATAPQDFKFPQVSGETETVQFCVCNEYRADMIGDQQAACSIYNSSTASWSGTLEPQISSFQETGNTLVTNRYTYAFDSNSAAMQQAPAWVPSNRASNTVSGLGVLALSQPYANFVCGSDSYNVPPFSTYSLIGNSVSNMSQPTIDWMKEMFDLGTLTQRDNSSRRPRQPRRDNGRSRSNDAETSSS</sequence>
<comment type="caution">
    <text evidence="2">The sequence shown here is derived from an EMBL/GenBank/DDBJ whole genome shotgun (WGS) entry which is preliminary data.</text>
</comment>
<accession>A0A2V0RLB1</accession>
<dbReference type="EMBL" id="BDQD01000093">
    <property type="protein sequence ID" value="GBH22661.1"/>
    <property type="molecule type" value="Genomic_RNA"/>
</dbReference>
<evidence type="ECO:0000256" key="1">
    <source>
        <dbReference type="SAM" id="MobiDB-lite"/>
    </source>
</evidence>
<dbReference type="AlphaFoldDB" id="A0A2V0RLB1"/>
<dbReference type="EMBL" id="BDQC01000136">
    <property type="protein sequence ID" value="GBH22522.1"/>
    <property type="molecule type" value="Genomic_RNA"/>
</dbReference>
<evidence type="ECO:0000313" key="2">
    <source>
        <dbReference type="EMBL" id="GBH22522.1"/>
    </source>
</evidence>
<reference evidence="2" key="1">
    <citation type="submission" date="2017-04" db="EMBL/GenBank/DDBJ databases">
        <title>Unveiling RNA virosphere associated with marine microorganisms.</title>
        <authorList>
            <person name="Urayama S."/>
            <person name="Takaki Y."/>
            <person name="Nishi S."/>
            <person name="Yoshida Y."/>
            <person name="Deguchi S."/>
            <person name="Takai K."/>
            <person name="Nunoura T."/>
        </authorList>
    </citation>
    <scope>NUCLEOTIDE SEQUENCE</scope>
</reference>
<protein>
    <submittedName>
        <fullName evidence="2">Uncharacterized protein</fullName>
    </submittedName>
</protein>
<feature type="compositionally biased region" description="Basic and acidic residues" evidence="1">
    <location>
        <begin position="634"/>
        <end position="645"/>
    </location>
</feature>
<proteinExistence type="predicted"/>
<feature type="region of interest" description="Disordered" evidence="1">
    <location>
        <begin position="167"/>
        <end position="186"/>
    </location>
</feature>
<organism evidence="2">
    <name type="scientific">viral metagenome</name>
    <dbReference type="NCBI Taxonomy" id="1070528"/>
    <lineage>
        <taxon>unclassified sequences</taxon>
        <taxon>metagenomes</taxon>
        <taxon>organismal metagenomes</taxon>
    </lineage>
</organism>
<feature type="region of interest" description="Disordered" evidence="1">
    <location>
        <begin position="620"/>
        <end position="651"/>
    </location>
</feature>
<name>A0A2V0RLB1_9ZZZZ</name>
<feature type="compositionally biased region" description="Polar residues" evidence="1">
    <location>
        <begin position="167"/>
        <end position="181"/>
    </location>
</feature>